<dbReference type="GO" id="GO:0005774">
    <property type="term" value="C:vacuolar membrane"/>
    <property type="evidence" value="ECO:0007669"/>
    <property type="project" value="TreeGrafter"/>
</dbReference>
<dbReference type="GO" id="GO:0016239">
    <property type="term" value="P:positive regulation of macroautophagy"/>
    <property type="evidence" value="ECO:0007669"/>
    <property type="project" value="TreeGrafter"/>
</dbReference>
<feature type="region of interest" description="Disordered" evidence="12">
    <location>
        <begin position="1"/>
        <end position="21"/>
    </location>
</feature>
<dbReference type="PANTHER" id="PTHR46200:SF1">
    <property type="entry name" value="GATOR COMPLEX PROTEIN WDR24"/>
    <property type="match status" value="1"/>
</dbReference>
<keyword evidence="6" id="KW-0479">Metal-binding</keyword>
<dbReference type="OMA" id="GRDGKCC"/>
<dbReference type="STRING" id="1064592.G0VD71"/>
<evidence type="ECO:0000259" key="13">
    <source>
        <dbReference type="PROSITE" id="PS50089"/>
    </source>
</evidence>
<reference evidence="14 15" key="1">
    <citation type="journal article" date="2011" name="Proc. Natl. Acad. Sci. U.S.A.">
        <title>Evolutionary erosion of yeast sex chromosomes by mating-type switching accidents.</title>
        <authorList>
            <person name="Gordon J.L."/>
            <person name="Armisen D."/>
            <person name="Proux-Wera E."/>
            <person name="Oheigeartaigh S.S."/>
            <person name="Byrne K.P."/>
            <person name="Wolfe K.H."/>
        </authorList>
    </citation>
    <scope>NUCLEOTIDE SEQUENCE [LARGE SCALE GENOMIC DNA]</scope>
    <source>
        <strain evidence="15">ATCC 76901 / BCRC 22586 / CBS 4309 / NBRC 1992 / NRRL Y-12630</strain>
    </source>
</reference>
<dbReference type="PROSITE" id="PS50089">
    <property type="entry name" value="ZF_RING_2"/>
    <property type="match status" value="1"/>
</dbReference>
<dbReference type="PANTHER" id="PTHR46200">
    <property type="entry name" value="GATOR COMPLEX PROTEIN WDR24"/>
    <property type="match status" value="1"/>
</dbReference>
<dbReference type="SMART" id="SM00320">
    <property type="entry name" value="WD40"/>
    <property type="match status" value="3"/>
</dbReference>
<dbReference type="InterPro" id="IPR015943">
    <property type="entry name" value="WD40/YVTN_repeat-like_dom_sf"/>
</dbReference>
<evidence type="ECO:0000256" key="6">
    <source>
        <dbReference type="ARBA" id="ARBA00022723"/>
    </source>
</evidence>
<evidence type="ECO:0000313" key="14">
    <source>
        <dbReference type="EMBL" id="CCC69433.1"/>
    </source>
</evidence>
<dbReference type="FunCoup" id="G0VD71">
    <property type="interactions" value="144"/>
</dbReference>
<evidence type="ECO:0000256" key="11">
    <source>
        <dbReference type="PROSITE-ProRule" id="PRU00221"/>
    </source>
</evidence>
<keyword evidence="4" id="KW-0926">Vacuole</keyword>
<dbReference type="HOGENOM" id="CLU_008512_0_0_1"/>
<proteinExistence type="inferred from homology"/>
<dbReference type="OrthoDB" id="60955at2759"/>
<feature type="compositionally biased region" description="Basic and acidic residues" evidence="12">
    <location>
        <begin position="739"/>
        <end position="749"/>
    </location>
</feature>
<dbReference type="GO" id="GO:0005829">
    <property type="term" value="C:cytosol"/>
    <property type="evidence" value="ECO:0007669"/>
    <property type="project" value="TreeGrafter"/>
</dbReference>
<evidence type="ECO:0000256" key="5">
    <source>
        <dbReference type="ARBA" id="ARBA00022574"/>
    </source>
</evidence>
<sequence length="1311" mass="146998">MMDPSSSPKKNRYFSSSHHSLPRSLTSFTKADATNSTSQLNKVSHRLSPFSNSYKYFHGNQSGNLTSKDDLNVMEKSKVPTIQGRKKHTTTLKSSGLTYNYLTKKELSSVSPINDPNSNALICAGKTHLGYYKFSPIDKKITLVQDILESNLGSLRHGNGSNLIKRGKKIKLSTIADVKTGFGSSNHYTAICTTSTDISIFDISRNINIENPLLTSLSEHTRSVNSFDFNMVQSNLIISGGQDGCVKIWDLRSNSIKGSSRCDISFNTGSDSIRDVKWMPNYAFNTTQAVPHLTGSPGYKFASIHDSGLLLKFDMRQPGQFEKKINAHTGPGLCLNWHPHENYIATGGRDGKCCLWYVGDRQQLDSNSYTNSNLIPFPELTINTGSPVTKLKFRPAYDADVFNSLLALSSMGEEAEVCIYSLARKYIPKHVLLTSAPSVGLVWWDNKLLFNIDKNNYINGWNIEKEPTVLDNIPKNVTTWRDMDGNGLLSIDQKIGTYENTNVNHTYTYNHKKTLQRADRSSSTNNFNPNGLLNTLKKGANLSMAGDRPLLSKIGTSLSTRSVLQSSKLNSNSNISLNPTTQNQEITDRRNIESPFVITLDLPHILNNIRLSEISNHENLKGLSGAVQIKDSPVEIFKYLARELEFSYTEEKLSDKDMESTFDGFKMEKSSTQNSNNETGLNYENLRENFGLSEKATWINLIGNDINLHKINSTIQADQEDPLARTSTGRSNSSRLYKIKTDETDKTDASSKTSPSSYNSESPVDKEISKLTERIHNTTASRIQKKMEVLIKLVSICAHNSSVYAYIGDLPNFKVWMLIRDSLLWDLKRLNNLSPENVSKGDDDFMGRNNKTYDMSIDSDNGNDENDDENNSSNIERESSTANLSLRKQSVASDYSRFTTSDPESLIEERPQAFNPSSAESQNANASGLNISNLRKQLKGSDKTDTNKVRKSTIETLRELRKIHRNKEDNLNTDVIEEQTLKDAPELRKPVVDESVEPPSSLAHDLVSSATISDTSKGIPIIRKRSERLSFIDTFMTEPHSPKPFIEEHFTNKFKYSSPTFSQNSPRSSGAFSSHNFSHTSSQLALFKKSAPHRLSEGVSIEAPDSISDQLLVEDQTAYLKNENKLAPWNTKKLLRQIYNQAVETGNILLVINMILLFQDLYQVTSMDVVKDSLAHFMSLLHRYELFEIATSLIKYCPWEGIMGSEGGQSTIQLFCDKCGELITNDLSKENFTKEAQKVGNRSPLSRFGHWYCDSCKKPNSLCIFCERPMKKLTMAILQCGHEAHFQCFRSWFLDDGMDICPAGCLGNQLA</sequence>
<feature type="compositionally biased region" description="Polar residues" evidence="12">
    <location>
        <begin position="914"/>
        <end position="935"/>
    </location>
</feature>
<protein>
    <recommendedName>
        <fullName evidence="3">Restriction of telomere capping protein 1</fullName>
    </recommendedName>
</protein>
<feature type="repeat" description="WD" evidence="11">
    <location>
        <begin position="217"/>
        <end position="259"/>
    </location>
</feature>
<feature type="region of interest" description="Disordered" evidence="12">
    <location>
        <begin position="836"/>
        <end position="950"/>
    </location>
</feature>
<dbReference type="EMBL" id="HE576754">
    <property type="protein sequence ID" value="CCC69433.1"/>
    <property type="molecule type" value="Genomic_DNA"/>
</dbReference>
<dbReference type="InterPro" id="IPR019775">
    <property type="entry name" value="WD40_repeat_CS"/>
</dbReference>
<feature type="compositionally biased region" description="Basic and acidic residues" evidence="12">
    <location>
        <begin position="939"/>
        <end position="950"/>
    </location>
</feature>
<organism evidence="14 15">
    <name type="scientific">Naumovozyma castellii</name>
    <name type="common">Yeast</name>
    <name type="synonym">Saccharomyces castellii</name>
    <dbReference type="NCBI Taxonomy" id="27288"/>
    <lineage>
        <taxon>Eukaryota</taxon>
        <taxon>Fungi</taxon>
        <taxon>Dikarya</taxon>
        <taxon>Ascomycota</taxon>
        <taxon>Saccharomycotina</taxon>
        <taxon>Saccharomycetes</taxon>
        <taxon>Saccharomycetales</taxon>
        <taxon>Saccharomycetaceae</taxon>
        <taxon>Naumovozyma</taxon>
    </lineage>
</organism>
<dbReference type="Pfam" id="PF00400">
    <property type="entry name" value="WD40"/>
    <property type="match status" value="2"/>
</dbReference>
<reference key="2">
    <citation type="submission" date="2011-08" db="EMBL/GenBank/DDBJ databases">
        <title>Genome sequence of Naumovozyma castellii.</title>
        <authorList>
            <person name="Gordon J.L."/>
            <person name="Armisen D."/>
            <person name="Proux-Wera E."/>
            <person name="OhEigeartaigh S.S."/>
            <person name="Byrne K.P."/>
            <person name="Wolfe K.H."/>
        </authorList>
    </citation>
    <scope>NUCLEOTIDE SEQUENCE</scope>
    <source>
        <strain>Type strain:CBS 4309</strain>
    </source>
</reference>
<dbReference type="PROSITE" id="PS50294">
    <property type="entry name" value="WD_REPEATS_REGION"/>
    <property type="match status" value="1"/>
</dbReference>
<dbReference type="InterPro" id="IPR036322">
    <property type="entry name" value="WD40_repeat_dom_sf"/>
</dbReference>
<dbReference type="InterPro" id="IPR037590">
    <property type="entry name" value="WDR24"/>
</dbReference>
<feature type="compositionally biased region" description="Polar residues" evidence="12">
    <location>
        <begin position="881"/>
        <end position="903"/>
    </location>
</feature>
<dbReference type="Pfam" id="PF17120">
    <property type="entry name" value="zf-RING_16"/>
    <property type="match status" value="1"/>
</dbReference>
<evidence type="ECO:0000256" key="3">
    <source>
        <dbReference type="ARBA" id="ARBA00015098"/>
    </source>
</evidence>
<dbReference type="Proteomes" id="UP000001640">
    <property type="component" value="Chromosome 3"/>
</dbReference>
<dbReference type="InterPro" id="IPR001680">
    <property type="entry name" value="WD40_rpt"/>
</dbReference>
<feature type="compositionally biased region" description="Polar residues" evidence="12">
    <location>
        <begin position="750"/>
        <end position="762"/>
    </location>
</feature>
<dbReference type="PROSITE" id="PS50082">
    <property type="entry name" value="WD_REPEATS_2"/>
    <property type="match status" value="2"/>
</dbReference>
<dbReference type="InParanoid" id="G0VD71"/>
<comment type="subcellular location">
    <subcellularLocation>
        <location evidence="1">Vacuole</location>
    </subcellularLocation>
</comment>
<dbReference type="eggNOG" id="KOG0269">
    <property type="taxonomic scope" value="Eukaryota"/>
</dbReference>
<feature type="compositionally biased region" description="Polar residues" evidence="12">
    <location>
        <begin position="725"/>
        <end position="735"/>
    </location>
</feature>
<accession>G0VD71</accession>
<keyword evidence="5 11" id="KW-0853">WD repeat</keyword>
<keyword evidence="8 10" id="KW-0863">Zinc-finger</keyword>
<evidence type="ECO:0000256" key="10">
    <source>
        <dbReference type="PROSITE-ProRule" id="PRU00175"/>
    </source>
</evidence>
<evidence type="ECO:0000256" key="2">
    <source>
        <dbReference type="ARBA" id="ARBA00008863"/>
    </source>
</evidence>
<evidence type="ECO:0000256" key="9">
    <source>
        <dbReference type="ARBA" id="ARBA00022833"/>
    </source>
</evidence>
<keyword evidence="7" id="KW-0677">Repeat</keyword>
<evidence type="ECO:0000256" key="1">
    <source>
        <dbReference type="ARBA" id="ARBA00004116"/>
    </source>
</evidence>
<comment type="similarity">
    <text evidence="2">Belongs to the WD repeat RTC1 family.</text>
</comment>
<dbReference type="GO" id="GO:0008270">
    <property type="term" value="F:zinc ion binding"/>
    <property type="evidence" value="ECO:0007669"/>
    <property type="project" value="UniProtKB-KW"/>
</dbReference>
<dbReference type="GeneID" id="96903014"/>
<feature type="repeat" description="WD" evidence="11">
    <location>
        <begin position="325"/>
        <end position="366"/>
    </location>
</feature>
<name>G0VD71_NAUCA</name>
<dbReference type="InterPro" id="IPR049566">
    <property type="entry name" value="WDR59_RTC1-like_RING_Znf"/>
</dbReference>
<dbReference type="InterPro" id="IPR001841">
    <property type="entry name" value="Znf_RING"/>
</dbReference>
<feature type="domain" description="RING-type" evidence="13">
    <location>
        <begin position="1263"/>
        <end position="1302"/>
    </location>
</feature>
<dbReference type="SUPFAM" id="SSF50978">
    <property type="entry name" value="WD40 repeat-like"/>
    <property type="match status" value="1"/>
</dbReference>
<feature type="region of interest" description="Disordered" evidence="12">
    <location>
        <begin position="720"/>
        <end position="768"/>
    </location>
</feature>
<dbReference type="Gene3D" id="2.130.10.10">
    <property type="entry name" value="YVTN repeat-like/Quinoprotein amine dehydrogenase"/>
    <property type="match status" value="2"/>
</dbReference>
<keyword evidence="15" id="KW-1185">Reference proteome</keyword>
<evidence type="ECO:0000256" key="12">
    <source>
        <dbReference type="SAM" id="MobiDB-lite"/>
    </source>
</evidence>
<evidence type="ECO:0000313" key="15">
    <source>
        <dbReference type="Proteomes" id="UP000001640"/>
    </source>
</evidence>
<evidence type="ECO:0000256" key="4">
    <source>
        <dbReference type="ARBA" id="ARBA00022554"/>
    </source>
</evidence>
<dbReference type="RefSeq" id="XP_003675797.1">
    <property type="nucleotide sequence ID" value="XM_003675749.1"/>
</dbReference>
<gene>
    <name evidence="14" type="primary">NCAS0C04430</name>
    <name evidence="14" type="ordered locus">NCAS_0C04430</name>
</gene>
<dbReference type="GO" id="GO:1904263">
    <property type="term" value="P:positive regulation of TORC1 signaling"/>
    <property type="evidence" value="ECO:0007669"/>
    <property type="project" value="EnsemblFungi"/>
</dbReference>
<keyword evidence="9" id="KW-0862">Zinc</keyword>
<dbReference type="KEGG" id="ncs:NCAS_0C04430"/>
<dbReference type="PROSITE" id="PS00678">
    <property type="entry name" value="WD_REPEATS_1"/>
    <property type="match status" value="1"/>
</dbReference>
<dbReference type="GO" id="GO:0061700">
    <property type="term" value="C:GATOR2 complex"/>
    <property type="evidence" value="ECO:0007669"/>
    <property type="project" value="TreeGrafter"/>
</dbReference>
<feature type="compositionally biased region" description="Acidic residues" evidence="12">
    <location>
        <begin position="861"/>
        <end position="870"/>
    </location>
</feature>
<evidence type="ECO:0000256" key="8">
    <source>
        <dbReference type="ARBA" id="ARBA00022771"/>
    </source>
</evidence>
<evidence type="ECO:0000256" key="7">
    <source>
        <dbReference type="ARBA" id="ARBA00022737"/>
    </source>
</evidence>